<sequence>MWPCSKRVLLRKECSMYIYLLCIYFKYHQHFDLITLPTSLAISFSQIHKLTFDLSTMAAQSKIPNRQQLVQSEQSFNQTSKLPTMPMVSTIFYSADLPLADPFASDILSVSHEGHTGIYGDNYYGTDPSDGHTVWYCSDCGDGPMGTWIPACTACGHSLCGACTVEKAS</sequence>
<protein>
    <submittedName>
        <fullName evidence="1">Uncharacterized protein</fullName>
    </submittedName>
</protein>
<proteinExistence type="predicted"/>
<dbReference type="AlphaFoldDB" id="A0A1Y2MEY2"/>
<dbReference type="Proteomes" id="UP000193240">
    <property type="component" value="Unassembled WGS sequence"/>
</dbReference>
<reference evidence="1 2" key="1">
    <citation type="journal article" date="2017" name="Genome Announc.">
        <title>Genome sequence of the saprophytic ascomycete Epicoccum nigrum ICMP 19927 strain isolated from New Zealand.</title>
        <authorList>
            <person name="Fokin M."/>
            <person name="Fleetwood D."/>
            <person name="Weir B.S."/>
            <person name="Villas-Boas S.G."/>
        </authorList>
    </citation>
    <scope>NUCLEOTIDE SEQUENCE [LARGE SCALE GENOMIC DNA]</scope>
    <source>
        <strain evidence="1 2">ICMP 19927</strain>
    </source>
</reference>
<name>A0A1Y2MEY2_EPING</name>
<evidence type="ECO:0000313" key="1">
    <source>
        <dbReference type="EMBL" id="OSS54703.1"/>
    </source>
</evidence>
<accession>A0A1Y2MEY2</accession>
<gene>
    <name evidence="1" type="ORF">B5807_00730</name>
</gene>
<keyword evidence="2" id="KW-1185">Reference proteome</keyword>
<organism evidence="1 2">
    <name type="scientific">Epicoccum nigrum</name>
    <name type="common">Soil fungus</name>
    <name type="synonym">Epicoccum purpurascens</name>
    <dbReference type="NCBI Taxonomy" id="105696"/>
    <lineage>
        <taxon>Eukaryota</taxon>
        <taxon>Fungi</taxon>
        <taxon>Dikarya</taxon>
        <taxon>Ascomycota</taxon>
        <taxon>Pezizomycotina</taxon>
        <taxon>Dothideomycetes</taxon>
        <taxon>Pleosporomycetidae</taxon>
        <taxon>Pleosporales</taxon>
        <taxon>Pleosporineae</taxon>
        <taxon>Didymellaceae</taxon>
        <taxon>Epicoccum</taxon>
    </lineage>
</organism>
<dbReference type="InParanoid" id="A0A1Y2MEY2"/>
<dbReference type="EMBL" id="KZ107838">
    <property type="protein sequence ID" value="OSS54703.1"/>
    <property type="molecule type" value="Genomic_DNA"/>
</dbReference>
<evidence type="ECO:0000313" key="2">
    <source>
        <dbReference type="Proteomes" id="UP000193240"/>
    </source>
</evidence>